<keyword evidence="3" id="KW-1185">Reference proteome</keyword>
<protein>
    <submittedName>
        <fullName evidence="2">Uncharacterized protein</fullName>
    </submittedName>
</protein>
<evidence type="ECO:0000256" key="1">
    <source>
        <dbReference type="SAM" id="SignalP"/>
    </source>
</evidence>
<keyword evidence="1" id="KW-0732">Signal</keyword>
<dbReference type="PANTHER" id="PTHR21398">
    <property type="entry name" value="AGAP007094-PA"/>
    <property type="match status" value="1"/>
</dbReference>
<gene>
    <name evidence="2" type="ORF">CEUTPL_LOCUS11998</name>
</gene>
<feature type="signal peptide" evidence="1">
    <location>
        <begin position="1"/>
        <end position="21"/>
    </location>
</feature>
<organism evidence="2 3">
    <name type="scientific">Ceutorhynchus assimilis</name>
    <name type="common">cabbage seed weevil</name>
    <dbReference type="NCBI Taxonomy" id="467358"/>
    <lineage>
        <taxon>Eukaryota</taxon>
        <taxon>Metazoa</taxon>
        <taxon>Ecdysozoa</taxon>
        <taxon>Arthropoda</taxon>
        <taxon>Hexapoda</taxon>
        <taxon>Insecta</taxon>
        <taxon>Pterygota</taxon>
        <taxon>Neoptera</taxon>
        <taxon>Endopterygota</taxon>
        <taxon>Coleoptera</taxon>
        <taxon>Polyphaga</taxon>
        <taxon>Cucujiformia</taxon>
        <taxon>Curculionidae</taxon>
        <taxon>Ceutorhynchinae</taxon>
        <taxon>Ceutorhynchus</taxon>
    </lineage>
</organism>
<dbReference type="AlphaFoldDB" id="A0A9P0DEZ7"/>
<dbReference type="PANTHER" id="PTHR21398:SF22">
    <property type="entry name" value="IP12060P-RELATED"/>
    <property type="match status" value="1"/>
</dbReference>
<evidence type="ECO:0000313" key="2">
    <source>
        <dbReference type="EMBL" id="CAH1133546.1"/>
    </source>
</evidence>
<dbReference type="Pfam" id="PF07841">
    <property type="entry name" value="DM4_12"/>
    <property type="match status" value="1"/>
</dbReference>
<proteinExistence type="predicted"/>
<accession>A0A9P0DEZ7</accession>
<name>A0A9P0DEZ7_9CUCU</name>
<dbReference type="EMBL" id="OU892283">
    <property type="protein sequence ID" value="CAH1133546.1"/>
    <property type="molecule type" value="Genomic_DNA"/>
</dbReference>
<dbReference type="InterPro" id="IPR006631">
    <property type="entry name" value="DM4_12"/>
</dbReference>
<feature type="chain" id="PRO_5040225343" evidence="1">
    <location>
        <begin position="22"/>
        <end position="200"/>
    </location>
</feature>
<sequence>MNLRVLFVALCAMCFESSIQAEDGYTFINKVRFPFSQFFDPFMGLIVAFDIKLVPSEIDLDMSWNIEANYLLPQNETQYTFPPIIPADSDRRLFDRSMLYKMFEAKLDEFSKSYGGKNCFLRVLCEMSRYTTKDTDVLGDIVHIILSPTSSLNSNLSPKYETAETYGKKYKHCKKYSKKCPIDILSYFSVLGELLNNRFF</sequence>
<reference evidence="2" key="1">
    <citation type="submission" date="2022-01" db="EMBL/GenBank/DDBJ databases">
        <authorList>
            <person name="King R."/>
        </authorList>
    </citation>
    <scope>NUCLEOTIDE SEQUENCE</scope>
</reference>
<dbReference type="SMART" id="SM00718">
    <property type="entry name" value="DM4_12"/>
    <property type="match status" value="1"/>
</dbReference>
<dbReference type="Proteomes" id="UP001152799">
    <property type="component" value="Chromosome 7"/>
</dbReference>
<dbReference type="OrthoDB" id="6340174at2759"/>
<evidence type="ECO:0000313" key="3">
    <source>
        <dbReference type="Proteomes" id="UP001152799"/>
    </source>
</evidence>